<accession>A0ABY5J653</accession>
<dbReference type="Pfam" id="PF00069">
    <property type="entry name" value="Pkinase"/>
    <property type="match status" value="1"/>
</dbReference>
<gene>
    <name evidence="6" type="ORF">NPA09_01140</name>
</gene>
<dbReference type="RefSeq" id="WP_129722117.1">
    <property type="nucleotide sequence ID" value="NZ_CP101808.1"/>
</dbReference>
<name>A0ABY5J653_9BACT</name>
<protein>
    <submittedName>
        <fullName evidence="6">Serine/threonine protein kinase</fullName>
    </submittedName>
</protein>
<evidence type="ECO:0000256" key="3">
    <source>
        <dbReference type="PROSITE-ProRule" id="PRU10141"/>
    </source>
</evidence>
<evidence type="ECO:0000259" key="5">
    <source>
        <dbReference type="PROSITE" id="PS50011"/>
    </source>
</evidence>
<feature type="domain" description="Protein kinase" evidence="5">
    <location>
        <begin position="7"/>
        <end position="289"/>
    </location>
</feature>
<dbReference type="PANTHER" id="PTHR24345">
    <property type="entry name" value="SERINE/THREONINE-PROTEIN KINASE PLK"/>
    <property type="match status" value="1"/>
</dbReference>
<dbReference type="Proteomes" id="UP001059576">
    <property type="component" value="Chromosome"/>
</dbReference>
<dbReference type="Gene3D" id="1.10.510.10">
    <property type="entry name" value="Transferase(Phosphotransferase) domain 1"/>
    <property type="match status" value="1"/>
</dbReference>
<keyword evidence="4" id="KW-0812">Transmembrane</keyword>
<reference evidence="6" key="1">
    <citation type="submission" date="2022-07" db="EMBL/GenBank/DDBJ databases">
        <title>Complete genome of Mycoplasma equigenitalium type strain T37.</title>
        <authorList>
            <person name="Spergser J."/>
        </authorList>
    </citation>
    <scope>NUCLEOTIDE SEQUENCE</scope>
    <source>
        <strain evidence="6">T37</strain>
    </source>
</reference>
<keyword evidence="6" id="KW-0808">Transferase</keyword>
<dbReference type="PROSITE" id="PS00107">
    <property type="entry name" value="PROTEIN_KINASE_ATP"/>
    <property type="match status" value="1"/>
</dbReference>
<dbReference type="SMART" id="SM00220">
    <property type="entry name" value="S_TKc"/>
    <property type="match status" value="1"/>
</dbReference>
<evidence type="ECO:0000313" key="7">
    <source>
        <dbReference type="Proteomes" id="UP001059576"/>
    </source>
</evidence>
<dbReference type="EMBL" id="CP101808">
    <property type="protein sequence ID" value="UUD37163.1"/>
    <property type="molecule type" value="Genomic_DNA"/>
</dbReference>
<proteinExistence type="predicted"/>
<keyword evidence="2 3" id="KW-0067">ATP-binding</keyword>
<keyword evidence="4" id="KW-0472">Membrane</keyword>
<keyword evidence="7" id="KW-1185">Reference proteome</keyword>
<organism evidence="6 7">
    <name type="scientific">Mycoplasmopsis equigenitalium</name>
    <dbReference type="NCBI Taxonomy" id="114883"/>
    <lineage>
        <taxon>Bacteria</taxon>
        <taxon>Bacillati</taxon>
        <taxon>Mycoplasmatota</taxon>
        <taxon>Mycoplasmoidales</taxon>
        <taxon>Metamycoplasmataceae</taxon>
        <taxon>Mycoplasmopsis</taxon>
    </lineage>
</organism>
<evidence type="ECO:0000313" key="6">
    <source>
        <dbReference type="EMBL" id="UUD37163.1"/>
    </source>
</evidence>
<dbReference type="SUPFAM" id="SSF56112">
    <property type="entry name" value="Protein kinase-like (PK-like)"/>
    <property type="match status" value="1"/>
</dbReference>
<keyword evidence="1 3" id="KW-0547">Nucleotide-binding</keyword>
<dbReference type="PROSITE" id="PS50011">
    <property type="entry name" value="PROTEIN_KINASE_DOM"/>
    <property type="match status" value="1"/>
</dbReference>
<evidence type="ECO:0000256" key="2">
    <source>
        <dbReference type="ARBA" id="ARBA00022840"/>
    </source>
</evidence>
<dbReference type="InterPro" id="IPR011009">
    <property type="entry name" value="Kinase-like_dom_sf"/>
</dbReference>
<feature type="binding site" evidence="3">
    <location>
        <position position="38"/>
    </location>
    <ligand>
        <name>ATP</name>
        <dbReference type="ChEBI" id="CHEBI:30616"/>
    </ligand>
</feature>
<dbReference type="InterPro" id="IPR008271">
    <property type="entry name" value="Ser/Thr_kinase_AS"/>
</dbReference>
<keyword evidence="6" id="KW-0418">Kinase</keyword>
<keyword evidence="6" id="KW-0723">Serine/threonine-protein kinase</keyword>
<evidence type="ECO:0000256" key="1">
    <source>
        <dbReference type="ARBA" id="ARBA00022741"/>
    </source>
</evidence>
<keyword evidence="4" id="KW-1133">Transmembrane helix</keyword>
<dbReference type="PROSITE" id="PS00108">
    <property type="entry name" value="PROTEIN_KINASE_ST"/>
    <property type="match status" value="1"/>
</dbReference>
<dbReference type="CDD" id="cd14014">
    <property type="entry name" value="STKc_PknB_like"/>
    <property type="match status" value="1"/>
</dbReference>
<feature type="transmembrane region" description="Helical" evidence="4">
    <location>
        <begin position="308"/>
        <end position="330"/>
    </location>
</feature>
<dbReference type="GO" id="GO:0004674">
    <property type="term" value="F:protein serine/threonine kinase activity"/>
    <property type="evidence" value="ECO:0007669"/>
    <property type="project" value="UniProtKB-KW"/>
</dbReference>
<dbReference type="InterPro" id="IPR017441">
    <property type="entry name" value="Protein_kinase_ATP_BS"/>
</dbReference>
<dbReference type="InterPro" id="IPR000719">
    <property type="entry name" value="Prot_kinase_dom"/>
</dbReference>
<sequence length="334" mass="37999">MNWWDLYKVVKEIGKGGMARVYKVKRVNSNDKNLYALKLIKQSNRKDDSFTISQRFYNEVNSHRLVNSPYVCRFYESSLNYAEKLRDGSQFMLVEFIDGKILSEKIKSMGRIRERLAVDIAIKLCHGFSEIHRNGIIHRDIKSSNIMIDKYDNPKIIDLGISLRKDSSRVTKINYIIGSPSWIAPELVNGEAATVQSDIYALGLLLYEMVCGKLPYKSQRNDNREIISQIKHQSIPSIKKTLPTSSNGLANVIARATARNPKSRYSTMLEFAKDLQTCLNDRRVNEPLLNPNNLRPKKTASSVITTPAFIICAILFVVLILAIVIGVLIWKFGV</sequence>
<evidence type="ECO:0000256" key="4">
    <source>
        <dbReference type="SAM" id="Phobius"/>
    </source>
</evidence>